<sequence length="390" mass="41949">MRVSCRIAAFASTVILSAGVTHANYQLDTTYDTTNFFNDFNFFTGKDPTKGFVEYVDGQTANKEGLAKSSPEGIFMGVDHQTKNPPNGRKSVRVTSKKSFTHGLFVADIAHMPGNICGTWPAFWMLGPGWPESGEIDILEGVNAQTQNVITLHTKPGCRMSNEGTIPSTQFASPDCGASGASAGCGQRTSDTQAYGDGFNSMGGGVYATEWTSDHIAVWFFPRSKIPQDITSQNPNPSGWGPPTARFVGGSSCIIDNYFKNHQIVFDTTFCGDWAGAPQVWNSDPKCSALAPTCKDYVAGNPDQFANAFWIVKSVKVYQQRSGNGQPSAPPAVQPQPAQVQPSTGTQPSKPAAQLPPPSRQGKSWDGQVWNGGGWHAKREDGAFAKRFTA</sequence>
<dbReference type="CDD" id="cd02181">
    <property type="entry name" value="GH16_fungal_Lam16A_glucanase"/>
    <property type="match status" value="1"/>
</dbReference>
<dbReference type="OMA" id="FKNAYWL"/>
<evidence type="ECO:0000256" key="1">
    <source>
        <dbReference type="ARBA" id="ARBA00000124"/>
    </source>
</evidence>
<reference evidence="9 10" key="1">
    <citation type="journal article" date="2016" name="Genome Biol. Evol.">
        <title>Divergent and convergent evolution of fungal pathogenicity.</title>
        <authorList>
            <person name="Shang Y."/>
            <person name="Xiao G."/>
            <person name="Zheng P."/>
            <person name="Cen K."/>
            <person name="Zhan S."/>
            <person name="Wang C."/>
        </authorList>
    </citation>
    <scope>NUCLEOTIDE SEQUENCE [LARGE SCALE GENOMIC DNA]</scope>
    <source>
        <strain evidence="9 10">RCEF 4871</strain>
    </source>
</reference>
<feature type="region of interest" description="Disordered" evidence="6">
    <location>
        <begin position="321"/>
        <end position="390"/>
    </location>
</feature>
<evidence type="ECO:0000256" key="3">
    <source>
        <dbReference type="ARBA" id="ARBA00012599"/>
    </source>
</evidence>
<comment type="caution">
    <text evidence="9">The sequence shown here is derived from an EMBL/GenBank/DDBJ whole genome shotgun (WGS) entry which is preliminary data.</text>
</comment>
<dbReference type="EMBL" id="AZHC01000012">
    <property type="protein sequence ID" value="OAA43158.1"/>
    <property type="molecule type" value="Genomic_DNA"/>
</dbReference>
<dbReference type="InterPro" id="IPR000757">
    <property type="entry name" value="Beta-glucanase-like"/>
</dbReference>
<accession>A0A162JEG8</accession>
<dbReference type="AlphaFoldDB" id="A0A162JEG8"/>
<dbReference type="Gene3D" id="2.60.120.200">
    <property type="match status" value="1"/>
</dbReference>
<gene>
    <name evidence="9" type="ORF">NOR_04525</name>
</gene>
<evidence type="ECO:0000256" key="6">
    <source>
        <dbReference type="SAM" id="MobiDB-lite"/>
    </source>
</evidence>
<keyword evidence="4" id="KW-0378">Hydrolase</keyword>
<protein>
    <recommendedName>
        <fullName evidence="3">endo-1,3(4)-beta-glucanase</fullName>
        <ecNumber evidence="3">3.2.1.6</ecNumber>
    </recommendedName>
</protein>
<dbReference type="FunFam" id="2.60.120.200:FF:000114">
    <property type="entry name" value="Probable endo-1,3(4)-beta-glucanase NFIA_089530"/>
    <property type="match status" value="1"/>
</dbReference>
<dbReference type="SUPFAM" id="SSF49899">
    <property type="entry name" value="Concanavalin A-like lectins/glucanases"/>
    <property type="match status" value="1"/>
</dbReference>
<dbReference type="OrthoDB" id="192832at2759"/>
<dbReference type="Pfam" id="PF26113">
    <property type="entry name" value="GH16_XgeA"/>
    <property type="match status" value="1"/>
</dbReference>
<evidence type="ECO:0000313" key="10">
    <source>
        <dbReference type="Proteomes" id="UP000243498"/>
    </source>
</evidence>
<comment type="similarity">
    <text evidence="2">Belongs to the glycosyl hydrolase 16 family.</text>
</comment>
<evidence type="ECO:0000259" key="8">
    <source>
        <dbReference type="PROSITE" id="PS51762"/>
    </source>
</evidence>
<feature type="chain" id="PRO_5007835862" description="endo-1,3(4)-beta-glucanase" evidence="7">
    <location>
        <begin position="24"/>
        <end position="390"/>
    </location>
</feature>
<proteinExistence type="inferred from homology"/>
<keyword evidence="5" id="KW-0326">Glycosidase</keyword>
<dbReference type="InterPro" id="IPR050546">
    <property type="entry name" value="Glycosyl_Hydrlase_16"/>
</dbReference>
<feature type="domain" description="GH16" evidence="8">
    <location>
        <begin position="24"/>
        <end position="283"/>
    </location>
</feature>
<dbReference type="Proteomes" id="UP000243498">
    <property type="component" value="Unassembled WGS sequence"/>
</dbReference>
<evidence type="ECO:0000256" key="2">
    <source>
        <dbReference type="ARBA" id="ARBA00006865"/>
    </source>
</evidence>
<comment type="catalytic activity">
    <reaction evidence="1">
        <text>Endohydrolysis of (1-&gt;3)- or (1-&gt;4)-linkages in beta-D-glucans when the glucose residue whose reducing group is involved in the linkage to be hydrolyzed is itself substituted at C-3.</text>
        <dbReference type="EC" id="3.2.1.6"/>
    </reaction>
</comment>
<dbReference type="STRING" id="1081105.A0A162JEG8"/>
<evidence type="ECO:0000256" key="4">
    <source>
        <dbReference type="ARBA" id="ARBA00022801"/>
    </source>
</evidence>
<dbReference type="GO" id="GO:0009251">
    <property type="term" value="P:glucan catabolic process"/>
    <property type="evidence" value="ECO:0007669"/>
    <property type="project" value="TreeGrafter"/>
</dbReference>
<keyword evidence="10" id="KW-1185">Reference proteome</keyword>
<dbReference type="EC" id="3.2.1.6" evidence="3"/>
<feature type="signal peptide" evidence="7">
    <location>
        <begin position="1"/>
        <end position="23"/>
    </location>
</feature>
<evidence type="ECO:0000313" key="9">
    <source>
        <dbReference type="EMBL" id="OAA43158.1"/>
    </source>
</evidence>
<dbReference type="PROSITE" id="PS51762">
    <property type="entry name" value="GH16_2"/>
    <property type="match status" value="1"/>
</dbReference>
<dbReference type="PANTHER" id="PTHR10963:SF24">
    <property type="entry name" value="GLYCOSIDASE C21B10.07-RELATED"/>
    <property type="match status" value="1"/>
</dbReference>
<dbReference type="PANTHER" id="PTHR10963">
    <property type="entry name" value="GLYCOSYL HYDROLASE-RELATED"/>
    <property type="match status" value="1"/>
</dbReference>
<dbReference type="InterPro" id="IPR013320">
    <property type="entry name" value="ConA-like_dom_sf"/>
</dbReference>
<evidence type="ECO:0000256" key="7">
    <source>
        <dbReference type="SAM" id="SignalP"/>
    </source>
</evidence>
<keyword evidence="7" id="KW-0732">Signal</keyword>
<organism evidence="9 10">
    <name type="scientific">Metarhizium rileyi (strain RCEF 4871)</name>
    <name type="common">Nomuraea rileyi</name>
    <dbReference type="NCBI Taxonomy" id="1649241"/>
    <lineage>
        <taxon>Eukaryota</taxon>
        <taxon>Fungi</taxon>
        <taxon>Dikarya</taxon>
        <taxon>Ascomycota</taxon>
        <taxon>Pezizomycotina</taxon>
        <taxon>Sordariomycetes</taxon>
        <taxon>Hypocreomycetidae</taxon>
        <taxon>Hypocreales</taxon>
        <taxon>Clavicipitaceae</taxon>
        <taxon>Metarhizium</taxon>
    </lineage>
</organism>
<name>A0A162JEG8_METRR</name>
<dbReference type="GO" id="GO:0052861">
    <property type="term" value="F:endo-1,3(4)-beta-glucanase activity"/>
    <property type="evidence" value="ECO:0007669"/>
    <property type="project" value="UniProtKB-EC"/>
</dbReference>
<evidence type="ECO:0000256" key="5">
    <source>
        <dbReference type="ARBA" id="ARBA00023295"/>
    </source>
</evidence>